<organism evidence="2 3">
    <name type="scientific">Prorocentrum cordatum</name>
    <dbReference type="NCBI Taxonomy" id="2364126"/>
    <lineage>
        <taxon>Eukaryota</taxon>
        <taxon>Sar</taxon>
        <taxon>Alveolata</taxon>
        <taxon>Dinophyceae</taxon>
        <taxon>Prorocentrales</taxon>
        <taxon>Prorocentraceae</taxon>
        <taxon>Prorocentrum</taxon>
    </lineage>
</organism>
<feature type="non-terminal residue" evidence="2">
    <location>
        <position position="1"/>
    </location>
</feature>
<reference evidence="2" key="1">
    <citation type="submission" date="2023-10" db="EMBL/GenBank/DDBJ databases">
        <authorList>
            <person name="Chen Y."/>
            <person name="Shah S."/>
            <person name="Dougan E. K."/>
            <person name="Thang M."/>
            <person name="Chan C."/>
        </authorList>
    </citation>
    <scope>NUCLEOTIDE SEQUENCE [LARGE SCALE GENOMIC DNA]</scope>
</reference>
<feature type="non-terminal residue" evidence="2">
    <location>
        <position position="87"/>
    </location>
</feature>
<keyword evidence="3" id="KW-1185">Reference proteome</keyword>
<feature type="region of interest" description="Disordered" evidence="1">
    <location>
        <begin position="10"/>
        <end position="36"/>
    </location>
</feature>
<evidence type="ECO:0000313" key="3">
    <source>
        <dbReference type="Proteomes" id="UP001189429"/>
    </source>
</evidence>
<name>A0ABN9YFD6_9DINO</name>
<dbReference type="EMBL" id="CAUYUJ010022414">
    <property type="protein sequence ID" value="CAK0910521.1"/>
    <property type="molecule type" value="Genomic_DNA"/>
</dbReference>
<dbReference type="Proteomes" id="UP001189429">
    <property type="component" value="Unassembled WGS sequence"/>
</dbReference>
<evidence type="ECO:0000313" key="2">
    <source>
        <dbReference type="EMBL" id="CAK0910521.1"/>
    </source>
</evidence>
<proteinExistence type="predicted"/>
<protein>
    <submittedName>
        <fullName evidence="2">Uncharacterized protein</fullName>
    </submittedName>
</protein>
<comment type="caution">
    <text evidence="2">The sequence shown here is derived from an EMBL/GenBank/DDBJ whole genome shotgun (WGS) entry which is preliminary data.</text>
</comment>
<evidence type="ECO:0000256" key="1">
    <source>
        <dbReference type="SAM" id="MobiDB-lite"/>
    </source>
</evidence>
<accession>A0ABN9YFD6</accession>
<sequence length="87" mass="9514">AWPRCFGSWTRTAASPTSSTCSTPTRSTCPASSPSRARPMWLACWRAGRPARTAWGPSCGSWTRCSGSRTSSSTATAQVLFYKWPRH</sequence>
<gene>
    <name evidence="2" type="ORF">PCOR1329_LOCUS84683</name>
</gene>